<name>Q0GXU1_9CAUD</name>
<reference evidence="1 2" key="1">
    <citation type="journal article" date="2006" name="J. Bacteriol.">
        <title>Genome sequence and global gene expression of Q54, a new phage species linking the 936 and c2 phage species of Lactococcus lactis.</title>
        <authorList>
            <person name="Fortier L.C."/>
            <person name="Bransi A."/>
            <person name="Moineau S."/>
        </authorList>
    </citation>
    <scope>NUCLEOTIDE SEQUENCE</scope>
</reference>
<protein>
    <submittedName>
        <fullName evidence="1">Uncharacterized protein</fullName>
    </submittedName>
</protein>
<proteinExistence type="predicted"/>
<keyword evidence="2" id="KW-1185">Reference proteome</keyword>
<evidence type="ECO:0000313" key="2">
    <source>
        <dbReference type="Proteomes" id="UP000001250"/>
    </source>
</evidence>
<dbReference type="Proteomes" id="UP000001250">
    <property type="component" value="Segment"/>
</dbReference>
<accession>Q0GXU1</accession>
<dbReference type="KEGG" id="vg:5130588"/>
<dbReference type="GeneID" id="5130588"/>
<sequence length="115" mass="13008">MSYKIFKSTTASMYDVSSSSNIDIKPTGLDFIVLSISDHAEPGEDFTITLSENEPLLTYLNQLYTIRDNFNENSYNITPFFVTGSDREFGKITYTCTKVYKGYLIVPGIFEGEIL</sequence>
<organism evidence="1 2">
    <name type="scientific">Lactococcus phage Q54</name>
    <dbReference type="NCBI Taxonomy" id="382685"/>
    <lineage>
        <taxon>Viruses</taxon>
        <taxon>Duplodnaviria</taxon>
        <taxon>Heunggongvirae</taxon>
        <taxon>Uroviricota</taxon>
        <taxon>Caudoviricetes</taxon>
        <taxon>Questintvirus</taxon>
        <taxon>Questintvirus Q54</taxon>
    </lineage>
</organism>
<dbReference type="RefSeq" id="YP_762600.1">
    <property type="nucleotide sequence ID" value="NC_008364.1"/>
</dbReference>
<evidence type="ECO:0000313" key="1">
    <source>
        <dbReference type="EMBL" id="ABF22585.1"/>
    </source>
</evidence>
<dbReference type="EMBL" id="DQ490056">
    <property type="protein sequence ID" value="ABF22585.1"/>
    <property type="molecule type" value="Genomic_DNA"/>
</dbReference>